<keyword evidence="2" id="KW-1185">Reference proteome</keyword>
<sequence>MVAKDWLFSQLECQTQQRVERARHNAQCMDSAGGRDLRRASLGWKFFVLVLIGACGIYMCFARVNQRNFQQFSSTQEVLENSFCRTPSNLSLSDFAQHFPRPLTYQRGICICTPVHYFVIFSMQRSGSGWFETLLNSHPNISSHGEIFIVKDRRQNFTTISHTLDKLYNLDWFSSSAKNECTAAVGLKWMLNQGAMDYHTEIAAYLRKRGISVLFLIRRNTLRRLISILANAYDRERPIGGTHVSHVHSKEQAKRLASYKPTVNVKYLNQNLERYEEISNNALQAFNVTRLLVIFYEDLVKEPQKLMEVQEFLGVPPRKLESRQVKIHTGPLSGLITNREEVYRALQATKFEGFLREDDP</sequence>
<organism evidence="1 2">
    <name type="scientific">Diphasiastrum complanatum</name>
    <name type="common">Issler's clubmoss</name>
    <name type="synonym">Lycopodium complanatum</name>
    <dbReference type="NCBI Taxonomy" id="34168"/>
    <lineage>
        <taxon>Eukaryota</taxon>
        <taxon>Viridiplantae</taxon>
        <taxon>Streptophyta</taxon>
        <taxon>Embryophyta</taxon>
        <taxon>Tracheophyta</taxon>
        <taxon>Lycopodiopsida</taxon>
        <taxon>Lycopodiales</taxon>
        <taxon>Lycopodiaceae</taxon>
        <taxon>Lycopodioideae</taxon>
        <taxon>Diphasiastrum</taxon>
    </lineage>
</organism>
<comment type="caution">
    <text evidence="1">The sequence shown here is derived from an EMBL/GenBank/DDBJ whole genome shotgun (WGS) entry which is preliminary data.</text>
</comment>
<proteinExistence type="predicted"/>
<gene>
    <name evidence="1" type="ORF">O6H91_12G100100</name>
</gene>
<dbReference type="Proteomes" id="UP001162992">
    <property type="component" value="Chromosome 12"/>
</dbReference>
<accession>A0ACC2C5A8</accession>
<reference evidence="2" key="1">
    <citation type="journal article" date="2024" name="Proc. Natl. Acad. Sci. U.S.A.">
        <title>Extraordinary preservation of gene collinearity over three hundred million years revealed in homosporous lycophytes.</title>
        <authorList>
            <person name="Li C."/>
            <person name="Wickell D."/>
            <person name="Kuo L.Y."/>
            <person name="Chen X."/>
            <person name="Nie B."/>
            <person name="Liao X."/>
            <person name="Peng D."/>
            <person name="Ji J."/>
            <person name="Jenkins J."/>
            <person name="Williams M."/>
            <person name="Shu S."/>
            <person name="Plott C."/>
            <person name="Barry K."/>
            <person name="Rajasekar S."/>
            <person name="Grimwood J."/>
            <person name="Han X."/>
            <person name="Sun S."/>
            <person name="Hou Z."/>
            <person name="He W."/>
            <person name="Dai G."/>
            <person name="Sun C."/>
            <person name="Schmutz J."/>
            <person name="Leebens-Mack J.H."/>
            <person name="Li F.W."/>
            <person name="Wang L."/>
        </authorList>
    </citation>
    <scope>NUCLEOTIDE SEQUENCE [LARGE SCALE GENOMIC DNA]</scope>
    <source>
        <strain evidence="2">cv. PW_Plant_1</strain>
    </source>
</reference>
<dbReference type="EMBL" id="CM055103">
    <property type="protein sequence ID" value="KAJ7537150.1"/>
    <property type="molecule type" value="Genomic_DNA"/>
</dbReference>
<evidence type="ECO:0000313" key="1">
    <source>
        <dbReference type="EMBL" id="KAJ7537150.1"/>
    </source>
</evidence>
<protein>
    <submittedName>
        <fullName evidence="1">Uncharacterized protein</fullName>
    </submittedName>
</protein>
<name>A0ACC2C5A8_DIPCM</name>
<evidence type="ECO:0000313" key="2">
    <source>
        <dbReference type="Proteomes" id="UP001162992"/>
    </source>
</evidence>